<keyword evidence="4" id="KW-0614">Plasmid</keyword>
<dbReference type="Proteomes" id="UP000564836">
    <property type="component" value="Plasmid pBb323S2a"/>
</dbReference>
<accession>A0A7Z0TWL9</accession>
<dbReference type="KEGG" id="bban:J4G43_014955"/>
<proteinExistence type="predicted"/>
<dbReference type="AlphaFoldDB" id="A0A7Z0TWL9"/>
<dbReference type="Pfam" id="PF10038">
    <property type="entry name" value="DUF2274"/>
    <property type="match status" value="1"/>
</dbReference>
<gene>
    <name evidence="4" type="ORF">G6321_00002630</name>
    <name evidence="2" type="ORF">G6321_53510</name>
    <name evidence="3" type="ORF">J4G43_014955</name>
    <name evidence="1" type="ORF">J4G43_17065</name>
</gene>
<evidence type="ECO:0000313" key="6">
    <source>
        <dbReference type="Proteomes" id="UP000664702"/>
    </source>
</evidence>
<dbReference type="InterPro" id="IPR018733">
    <property type="entry name" value="DUF2274"/>
</dbReference>
<dbReference type="EMBL" id="JAGEMI010000001">
    <property type="protein sequence ID" value="MBO1862559.1"/>
    <property type="molecule type" value="Genomic_DNA"/>
</dbReference>
<sequence length="96" mass="10784">MTKLKLGPLEDDKPVKLTIELPAAVFRDLRSYAEILTHSVGLMTRTEPAKLIAPMIERRMATDRAFAKARRNATQLAPRYSVHDAGQETDATMDCR</sequence>
<evidence type="ECO:0000313" key="3">
    <source>
        <dbReference type="EMBL" id="UEM15403.1"/>
    </source>
</evidence>
<dbReference type="RefSeq" id="WP_166354080.1">
    <property type="nucleotide sequence ID" value="NZ_CP049700.1"/>
</dbReference>
<dbReference type="EMBL" id="JACBFH010000004">
    <property type="protein sequence ID" value="NYY96737.1"/>
    <property type="molecule type" value="Genomic_DNA"/>
</dbReference>
<dbReference type="Proteomes" id="UP000664702">
    <property type="component" value="Chromosome"/>
</dbReference>
<protein>
    <submittedName>
        <fullName evidence="2">DUF2274 domain-containing protein</fullName>
    </submittedName>
</protein>
<reference evidence="5 6" key="4">
    <citation type="journal article" date="2022" name="Int. J. Syst. Evol. Microbiol.">
        <title>Strains of Bradyrhizobium barranii sp. nov. associated with legumes native to Canada are symbionts of soybeans and belong to different subspecies (subsp. barranii subsp. nov. and subsp. apii subsp. nov.) and symbiovars (sv. glycinearum and sv. septentrionale).</title>
        <authorList>
            <person name="Bromfield E.S.P."/>
            <person name="Cloutier S."/>
            <person name="Wasai-Hara S."/>
            <person name="Minamisawa K."/>
        </authorList>
    </citation>
    <scope>NUCLEOTIDE SEQUENCE [LARGE SCALE GENOMIC DNA]</scope>
    <source>
        <strain evidence="6">144S4</strain>
        <strain evidence="5">323S2</strain>
        <plasmid evidence="4 5">pBb323S2a</plasmid>
    </source>
</reference>
<reference evidence="1" key="3">
    <citation type="submission" date="2021-03" db="EMBL/GenBank/DDBJ databases">
        <title>Whole Genome Sequence of Bradyrhizobium sp. Strain 144S4.</title>
        <authorList>
            <person name="Bromfield E.S.P."/>
            <person name="Cloutier S."/>
        </authorList>
    </citation>
    <scope>NUCLEOTIDE SEQUENCE [LARGE SCALE GENOMIC DNA]</scope>
    <source>
        <strain evidence="1">144S4</strain>
    </source>
</reference>
<reference evidence="2" key="2">
    <citation type="submission" date="2020-06" db="EMBL/GenBank/DDBJ databases">
        <title>Whole Genome Sequence of Bradyrhizobium sp. Strain 323S2.</title>
        <authorList>
            <person name="Bromfield E.S.P."/>
        </authorList>
    </citation>
    <scope>NUCLEOTIDE SEQUENCE [LARGE SCALE GENOMIC DNA]</scope>
    <source>
        <strain evidence="2">323S2</strain>
    </source>
</reference>
<name>A0A7Z0TWL9_9BRAD</name>
<organism evidence="2">
    <name type="scientific">Bradyrhizobium barranii subsp. barranii</name>
    <dbReference type="NCBI Taxonomy" id="2823807"/>
    <lineage>
        <taxon>Bacteria</taxon>
        <taxon>Pseudomonadati</taxon>
        <taxon>Pseudomonadota</taxon>
        <taxon>Alphaproteobacteria</taxon>
        <taxon>Hyphomicrobiales</taxon>
        <taxon>Nitrobacteraceae</taxon>
        <taxon>Bradyrhizobium</taxon>
        <taxon>Bradyrhizobium barranii</taxon>
    </lineage>
</organism>
<evidence type="ECO:0000313" key="1">
    <source>
        <dbReference type="EMBL" id="MBO1862559.1"/>
    </source>
</evidence>
<evidence type="ECO:0000313" key="2">
    <source>
        <dbReference type="EMBL" id="NYY96737.1"/>
    </source>
</evidence>
<reference evidence="4 5" key="1">
    <citation type="journal article" date="2017" name="Syst. Appl. Microbiol.">
        <title>Soybeans inoculated with root zone soils of Canadian native legumes harbour diverse and novel Bradyrhizobium spp. that possess agricultural potential.</title>
        <authorList>
            <person name="Bromfield E.S.P."/>
            <person name="Cloutier S."/>
            <person name="Tambong J.T."/>
            <person name="Tran Thi T.V."/>
        </authorList>
    </citation>
    <scope>NUCLEOTIDE SEQUENCE [LARGE SCALE GENOMIC DNA]</scope>
    <source>
        <strain evidence="4 5">323S2</strain>
    </source>
</reference>
<evidence type="ECO:0000313" key="4">
    <source>
        <dbReference type="EMBL" id="UGX89637.1"/>
    </source>
</evidence>
<dbReference type="EMBL" id="CP088278">
    <property type="protein sequence ID" value="UGX89637.1"/>
    <property type="molecule type" value="Genomic_DNA"/>
</dbReference>
<geneLocation type="plasmid" evidence="4 5">
    <name>pBb323S2a</name>
</geneLocation>
<dbReference type="EMBL" id="CP086136">
    <property type="protein sequence ID" value="UEM15403.1"/>
    <property type="molecule type" value="Genomic_DNA"/>
</dbReference>
<evidence type="ECO:0000313" key="5">
    <source>
        <dbReference type="Proteomes" id="UP000564836"/>
    </source>
</evidence>